<organism evidence="1 2">
    <name type="scientific">Rangifer tarandus platyrhynchus</name>
    <name type="common">Svalbard reindeer</name>
    <dbReference type="NCBI Taxonomy" id="3082113"/>
    <lineage>
        <taxon>Eukaryota</taxon>
        <taxon>Metazoa</taxon>
        <taxon>Chordata</taxon>
        <taxon>Craniata</taxon>
        <taxon>Vertebrata</taxon>
        <taxon>Euteleostomi</taxon>
        <taxon>Mammalia</taxon>
        <taxon>Eutheria</taxon>
        <taxon>Laurasiatheria</taxon>
        <taxon>Artiodactyla</taxon>
        <taxon>Ruminantia</taxon>
        <taxon>Pecora</taxon>
        <taxon>Cervidae</taxon>
        <taxon>Odocoileinae</taxon>
        <taxon>Rangifer</taxon>
    </lineage>
</organism>
<evidence type="ECO:0000313" key="2">
    <source>
        <dbReference type="Proteomes" id="UP001162501"/>
    </source>
</evidence>
<evidence type="ECO:0000313" key="1">
    <source>
        <dbReference type="EMBL" id="CAN0539021.1"/>
    </source>
</evidence>
<protein>
    <submittedName>
        <fullName evidence="1">Uncharacterized protein</fullName>
    </submittedName>
</protein>
<sequence length="144" mass="14743">MRQGPFHPRALPFLQPSRSLFHTPPPLPELSEEPGRGAPVCARPAASGEVTTWPRYALAAGPGGRAHAETQAGASAAGSRSSRETPGPGAASCHAGRSVPSSRNRIRLLVPLVGRVETGGGAGRGEGRRLCGTRRGPRGGENGG</sequence>
<accession>A0AC59ZZS1</accession>
<dbReference type="EMBL" id="OX596090">
    <property type="protein sequence ID" value="CAN0539021.1"/>
    <property type="molecule type" value="Genomic_DNA"/>
</dbReference>
<reference evidence="1" key="2">
    <citation type="submission" date="2025-03" db="EMBL/GenBank/DDBJ databases">
        <authorList>
            <consortium name="ELIXIR-Norway"/>
            <consortium name="Elixir Norway"/>
        </authorList>
    </citation>
    <scope>NUCLEOTIDE SEQUENCE</scope>
</reference>
<dbReference type="Proteomes" id="UP001162501">
    <property type="component" value="Chromosome 6"/>
</dbReference>
<gene>
    <name evidence="1" type="ORF">MRATA1EN22A_LOCUS25111</name>
</gene>
<proteinExistence type="predicted"/>
<name>A0AC59ZZS1_RANTA</name>
<reference evidence="1" key="1">
    <citation type="submission" date="2023-05" db="EMBL/GenBank/DDBJ databases">
        <authorList>
            <consortium name="ELIXIR-Norway"/>
        </authorList>
    </citation>
    <scope>NUCLEOTIDE SEQUENCE</scope>
</reference>